<dbReference type="PANTHER" id="PTHR30441">
    <property type="entry name" value="DUF748 DOMAIN-CONTAINING PROTEIN"/>
    <property type="match status" value="1"/>
</dbReference>
<dbReference type="PROSITE" id="PS51257">
    <property type="entry name" value="PROKAR_LIPOPROTEIN"/>
    <property type="match status" value="1"/>
</dbReference>
<evidence type="ECO:0000313" key="2">
    <source>
        <dbReference type="Proteomes" id="UP001549145"/>
    </source>
</evidence>
<dbReference type="EMBL" id="JBEPMM010000025">
    <property type="protein sequence ID" value="MET3695290.1"/>
    <property type="molecule type" value="Genomic_DNA"/>
</dbReference>
<dbReference type="RefSeq" id="WP_238282699.1">
    <property type="nucleotide sequence ID" value="NZ_BPQL01000189.1"/>
</dbReference>
<dbReference type="Proteomes" id="UP001549145">
    <property type="component" value="Unassembled WGS sequence"/>
</dbReference>
<dbReference type="InterPro" id="IPR052894">
    <property type="entry name" value="AsmA-related"/>
</dbReference>
<sequence length="619" mass="63904">MPLRRIITGFGFAALAGGLTCACLPWSVALPDLSRFVASDLARAYGVVLNAADAVEITLLPLPRLGFRAVRLTAGSEEGPVLAEGGTLSLQLNVVALLAGRIDVNTVALDGATIRLPTGAGDTRWAEPVRLLEARLGTDGSAHPRRISVSRAVATGSDPRDGTPQTAEDIDLSLSWPHWSAQADLSGRFSWNATPARFTVTGLRPVDLLGGDASPFALTANWAAGTMTAEGNGRIGADGLKMTGRGTFQTRSLPETLAWAGGAVALAPFVEGFGLDGSFTMDGRQLLLPNVQVTFGANRLEGAGSVDFDRNRPAIQATLAAESLNLAPFLAETLRMFGLDAGEAAGSDWRTRSLALAPLTGGDLDLRLSAGAARFGPILAEDVAASVLVRAGNIEAALNRATLAAGTLKGRLALTASPADPAITEMRAQGAFDGLDLAAFLGTLRPENWVAGRAQGQFMAEGSGATAERLLSHVGGHAALGVEGGTLVGVDLTEAALRPGVPVRRAGRTAFERATLSLRFTDGVGQVTEGTLEGQALSASLRGRVFLPDQRCEAVAEVAARSPATEAARARPTRFLIGGPLDDLAVRSVSADTEPGSRGGSVLAPNALRLPTAARAYAP</sequence>
<name>A0ABV2LBR2_9HYPH</name>
<reference evidence="1 2" key="1">
    <citation type="submission" date="2024-06" db="EMBL/GenBank/DDBJ databases">
        <title>Genomic Encyclopedia of Type Strains, Phase IV (KMG-IV): sequencing the most valuable type-strain genomes for metagenomic binning, comparative biology and taxonomic classification.</title>
        <authorList>
            <person name="Goeker M."/>
        </authorList>
    </citation>
    <scope>NUCLEOTIDE SEQUENCE [LARGE SCALE GENOMIC DNA]</scope>
    <source>
        <strain evidence="1 2">DSM 21331</strain>
    </source>
</reference>
<comment type="caution">
    <text evidence="1">The sequence shown here is derived from an EMBL/GenBank/DDBJ whole genome shotgun (WGS) entry which is preliminary data.</text>
</comment>
<protein>
    <submittedName>
        <fullName evidence="1">AsmA protein</fullName>
    </submittedName>
</protein>
<proteinExistence type="predicted"/>
<keyword evidence="2" id="KW-1185">Reference proteome</keyword>
<organism evidence="1 2">
    <name type="scientific">Methylobacterium goesingense</name>
    <dbReference type="NCBI Taxonomy" id="243690"/>
    <lineage>
        <taxon>Bacteria</taxon>
        <taxon>Pseudomonadati</taxon>
        <taxon>Pseudomonadota</taxon>
        <taxon>Alphaproteobacteria</taxon>
        <taxon>Hyphomicrobiales</taxon>
        <taxon>Methylobacteriaceae</taxon>
        <taxon>Methylobacterium</taxon>
    </lineage>
</organism>
<accession>A0ABV2LBR2</accession>
<gene>
    <name evidence="1" type="ORF">ABID43_004858</name>
</gene>
<evidence type="ECO:0000313" key="1">
    <source>
        <dbReference type="EMBL" id="MET3695290.1"/>
    </source>
</evidence>
<dbReference type="PANTHER" id="PTHR30441:SF4">
    <property type="entry name" value="PROTEIN ASMA"/>
    <property type="match status" value="1"/>
</dbReference>